<dbReference type="InterPro" id="IPR019786">
    <property type="entry name" value="Zinc_finger_PHD-type_CS"/>
</dbReference>
<dbReference type="PROSITE" id="PS01359">
    <property type="entry name" value="ZF_PHD_1"/>
    <property type="match status" value="1"/>
</dbReference>
<evidence type="ECO:0008006" key="8">
    <source>
        <dbReference type="Google" id="ProtNLM"/>
    </source>
</evidence>
<feature type="compositionally biased region" description="Low complexity" evidence="4">
    <location>
        <begin position="171"/>
        <end position="185"/>
    </location>
</feature>
<protein>
    <recommendedName>
        <fullName evidence="8">PHD-type domain-containing protein</fullName>
    </recommendedName>
</protein>
<keyword evidence="1" id="KW-0479">Metal-binding</keyword>
<dbReference type="SUPFAM" id="SSF56219">
    <property type="entry name" value="DNase I-like"/>
    <property type="match status" value="1"/>
</dbReference>
<feature type="chain" id="PRO_5035941323" description="PHD-type domain-containing protein" evidence="5">
    <location>
        <begin position="19"/>
        <end position="289"/>
    </location>
</feature>
<proteinExistence type="predicted"/>
<dbReference type="SUPFAM" id="SSF57903">
    <property type="entry name" value="FYVE/PHD zinc finger"/>
    <property type="match status" value="1"/>
</dbReference>
<feature type="signal peptide" evidence="5">
    <location>
        <begin position="1"/>
        <end position="18"/>
    </location>
</feature>
<evidence type="ECO:0000256" key="5">
    <source>
        <dbReference type="SAM" id="SignalP"/>
    </source>
</evidence>
<evidence type="ECO:0000313" key="7">
    <source>
        <dbReference type="Proteomes" id="UP000683360"/>
    </source>
</evidence>
<organism evidence="6 7">
    <name type="scientific">Mytilus edulis</name>
    <name type="common">Blue mussel</name>
    <dbReference type="NCBI Taxonomy" id="6550"/>
    <lineage>
        <taxon>Eukaryota</taxon>
        <taxon>Metazoa</taxon>
        <taxon>Spiralia</taxon>
        <taxon>Lophotrochozoa</taxon>
        <taxon>Mollusca</taxon>
        <taxon>Bivalvia</taxon>
        <taxon>Autobranchia</taxon>
        <taxon>Pteriomorphia</taxon>
        <taxon>Mytilida</taxon>
        <taxon>Mytiloidea</taxon>
        <taxon>Mytilidae</taxon>
        <taxon>Mytilinae</taxon>
        <taxon>Mytilus</taxon>
    </lineage>
</organism>
<evidence type="ECO:0000313" key="6">
    <source>
        <dbReference type="EMBL" id="CAG2203098.1"/>
    </source>
</evidence>
<dbReference type="GO" id="GO:0008270">
    <property type="term" value="F:zinc ion binding"/>
    <property type="evidence" value="ECO:0007669"/>
    <property type="project" value="UniProtKB-KW"/>
</dbReference>
<gene>
    <name evidence="6" type="ORF">MEDL_17634</name>
</gene>
<dbReference type="InterPro" id="IPR011011">
    <property type="entry name" value="Znf_FYVE_PHD"/>
</dbReference>
<feature type="region of interest" description="Disordered" evidence="4">
    <location>
        <begin position="171"/>
        <end position="204"/>
    </location>
</feature>
<feature type="compositionally biased region" description="Polar residues" evidence="4">
    <location>
        <begin position="189"/>
        <end position="203"/>
    </location>
</feature>
<sequence>MFAVTLILLFVTIPTQHSKSWTHQQLVQQLLNAKLHPAGRRPICLPICNTKTKYLLLLLITLSGDIETNPGPPKKETVYPCGLCEHPVTWNCRGVCCDGCNIWHHNSCIELCSKDYELLEKSNVQWICCKCESMNISSFTFRSYELETSNIYEQITGLDYTMDSISSVFSPLKSSSPKSGNMSSHSKTRSSINQRKSHLSSNPYEIPEKTNLRIMTINCRSIKDKKQEFEAALHYLKPDIVCATESWLKGIKPGSNPTKDAIMSSEIFPTNYNVYRNDRGPLEGVYLYL</sequence>
<comment type="caution">
    <text evidence="6">The sequence shown here is derived from an EMBL/GenBank/DDBJ whole genome shotgun (WGS) entry which is preliminary data.</text>
</comment>
<keyword evidence="5" id="KW-0732">Signal</keyword>
<dbReference type="EMBL" id="CAJPWZ010000911">
    <property type="protein sequence ID" value="CAG2203098.1"/>
    <property type="molecule type" value="Genomic_DNA"/>
</dbReference>
<accession>A0A8S3R1V8</accession>
<dbReference type="Proteomes" id="UP000683360">
    <property type="component" value="Unassembled WGS sequence"/>
</dbReference>
<dbReference type="Gene3D" id="3.60.10.10">
    <property type="entry name" value="Endonuclease/exonuclease/phosphatase"/>
    <property type="match status" value="1"/>
</dbReference>
<dbReference type="AlphaFoldDB" id="A0A8S3R1V8"/>
<evidence type="ECO:0000256" key="4">
    <source>
        <dbReference type="SAM" id="MobiDB-lite"/>
    </source>
</evidence>
<name>A0A8S3R1V8_MYTED</name>
<dbReference type="InterPro" id="IPR013083">
    <property type="entry name" value="Znf_RING/FYVE/PHD"/>
</dbReference>
<reference evidence="6" key="1">
    <citation type="submission" date="2021-03" db="EMBL/GenBank/DDBJ databases">
        <authorList>
            <person name="Bekaert M."/>
        </authorList>
    </citation>
    <scope>NUCLEOTIDE SEQUENCE</scope>
</reference>
<keyword evidence="3" id="KW-0862">Zinc</keyword>
<evidence type="ECO:0000256" key="1">
    <source>
        <dbReference type="ARBA" id="ARBA00022723"/>
    </source>
</evidence>
<keyword evidence="7" id="KW-1185">Reference proteome</keyword>
<keyword evidence="2" id="KW-0863">Zinc-finger</keyword>
<dbReference type="OrthoDB" id="6183457at2759"/>
<evidence type="ECO:0000256" key="3">
    <source>
        <dbReference type="ARBA" id="ARBA00022833"/>
    </source>
</evidence>
<dbReference type="Gene3D" id="3.30.40.10">
    <property type="entry name" value="Zinc/RING finger domain, C3HC4 (zinc finger)"/>
    <property type="match status" value="1"/>
</dbReference>
<evidence type="ECO:0000256" key="2">
    <source>
        <dbReference type="ARBA" id="ARBA00022771"/>
    </source>
</evidence>
<dbReference type="InterPro" id="IPR036691">
    <property type="entry name" value="Endo/exonu/phosph_ase_sf"/>
</dbReference>